<dbReference type="InterPro" id="IPR003245">
    <property type="entry name" value="Phytocyanin_dom"/>
</dbReference>
<keyword evidence="2" id="KW-0186">Copper</keyword>
<organism evidence="8 9">
    <name type="scientific">Nicotiana tabacum</name>
    <name type="common">Common tobacco</name>
    <dbReference type="NCBI Taxonomy" id="4097"/>
    <lineage>
        <taxon>Eukaryota</taxon>
        <taxon>Viridiplantae</taxon>
        <taxon>Streptophyta</taxon>
        <taxon>Embryophyta</taxon>
        <taxon>Tracheophyta</taxon>
        <taxon>Spermatophyta</taxon>
        <taxon>Magnoliopsida</taxon>
        <taxon>eudicotyledons</taxon>
        <taxon>Gunneridae</taxon>
        <taxon>Pentapetalae</taxon>
        <taxon>asterids</taxon>
        <taxon>lamiids</taxon>
        <taxon>Solanales</taxon>
        <taxon>Solanaceae</taxon>
        <taxon>Nicotianoideae</taxon>
        <taxon>Nicotianeae</taxon>
        <taxon>Nicotiana</taxon>
    </lineage>
</organism>
<dbReference type="RefSeq" id="XP_016465464.1">
    <property type="nucleotide sequence ID" value="XM_016609978.2"/>
</dbReference>
<keyword evidence="3" id="KW-1015">Disulfide bond</keyword>
<feature type="chain" id="PRO_5010266629" evidence="6">
    <location>
        <begin position="24"/>
        <end position="351"/>
    </location>
</feature>
<dbReference type="FunFam" id="2.60.40.420:FF:000034">
    <property type="entry name" value="Cupredoxin superfamily protein"/>
    <property type="match status" value="1"/>
</dbReference>
<dbReference type="STRING" id="4097.A0A1S3ZME8"/>
<feature type="domain" description="Phytocyanin" evidence="7">
    <location>
        <begin position="186"/>
        <end position="290"/>
    </location>
</feature>
<dbReference type="GeneID" id="107788304"/>
<dbReference type="Gene3D" id="2.60.40.420">
    <property type="entry name" value="Cupredoxins - blue copper proteins"/>
    <property type="match status" value="2"/>
</dbReference>
<feature type="compositionally biased region" description="Low complexity" evidence="5">
    <location>
        <begin position="134"/>
        <end position="147"/>
    </location>
</feature>
<evidence type="ECO:0000256" key="1">
    <source>
        <dbReference type="ARBA" id="ARBA00022723"/>
    </source>
</evidence>
<dbReference type="PROSITE" id="PS51485">
    <property type="entry name" value="PHYTOCYANIN"/>
    <property type="match status" value="2"/>
</dbReference>
<dbReference type="KEGG" id="nta:107788304"/>
<dbReference type="PaxDb" id="4097-A0A1S3ZME8"/>
<sequence length="351" mass="35379">MARKLILVTFAIFATALLHVSMAQQTHIVGDALAWSVPNGGAAAYTTWASRKTFAVGDILVFNFTTGLHSVAEVSKANFDSCNTANPISISTNGPTNITLRSAGSHYYLCTLPSHCTLGQKLAINVSGSGSGSGSTSPAPQPAAARPVTPPTAAPVTAPSASPSTAPAPSVAATPASAPAPSVAAQTFTVGGNMGWNVPTTGGPNAYQTWANGKSFKVGDTLVFNFVNGRHNVAVVSKAAYDSCNTTSPINTISTGPATITLTNSGENYYMCTFPSHCSLGQKLAINVTGTSAAAPTPSIAATPSGTTVPSVPSSDSPVTSPPSPSASAPSLVLAALPVTFLSLAFARLLN</sequence>
<evidence type="ECO:0000313" key="8">
    <source>
        <dbReference type="Proteomes" id="UP000790787"/>
    </source>
</evidence>
<dbReference type="PANTHER" id="PTHR33021">
    <property type="entry name" value="BLUE COPPER PROTEIN"/>
    <property type="match status" value="1"/>
</dbReference>
<reference evidence="8" key="1">
    <citation type="journal article" date="2014" name="Nat. Commun.">
        <title>The tobacco genome sequence and its comparison with those of tomato and potato.</title>
        <authorList>
            <person name="Sierro N."/>
            <person name="Battey J.N."/>
            <person name="Ouadi S."/>
            <person name="Bakaher N."/>
            <person name="Bovet L."/>
            <person name="Willig A."/>
            <person name="Goepfert S."/>
            <person name="Peitsch M.C."/>
            <person name="Ivanov N.V."/>
        </authorList>
    </citation>
    <scope>NUCLEOTIDE SEQUENCE [LARGE SCALE GENOMIC DNA]</scope>
</reference>
<evidence type="ECO:0000256" key="2">
    <source>
        <dbReference type="ARBA" id="ARBA00023008"/>
    </source>
</evidence>
<keyword evidence="4" id="KW-0325">Glycoprotein</keyword>
<evidence type="ECO:0000313" key="9">
    <source>
        <dbReference type="RefSeq" id="XP_016465464.1"/>
    </source>
</evidence>
<dbReference type="CDD" id="cd13920">
    <property type="entry name" value="Stellacyanin"/>
    <property type="match status" value="1"/>
</dbReference>
<dbReference type="OrthoDB" id="5421909at2759"/>
<proteinExistence type="predicted"/>
<feature type="region of interest" description="Disordered" evidence="5">
    <location>
        <begin position="296"/>
        <end position="325"/>
    </location>
</feature>
<dbReference type="RefSeq" id="XP_016465464.1">
    <property type="nucleotide sequence ID" value="XM_016609978.1"/>
</dbReference>
<evidence type="ECO:0000256" key="5">
    <source>
        <dbReference type="SAM" id="MobiDB-lite"/>
    </source>
</evidence>
<feature type="signal peptide" evidence="6">
    <location>
        <begin position="1"/>
        <end position="23"/>
    </location>
</feature>
<keyword evidence="8" id="KW-1185">Reference proteome</keyword>
<accession>A0A1S3ZME8</accession>
<dbReference type="PROSITE" id="PS00196">
    <property type="entry name" value="COPPER_BLUE"/>
    <property type="match status" value="2"/>
</dbReference>
<gene>
    <name evidence="9" type="primary">LOC107788304</name>
</gene>
<dbReference type="OMA" id="WASRKTF"/>
<dbReference type="AlphaFoldDB" id="A0A1S3ZME8"/>
<reference evidence="9" key="2">
    <citation type="submission" date="2025-08" db="UniProtKB">
        <authorList>
            <consortium name="RefSeq"/>
        </authorList>
    </citation>
    <scope>IDENTIFICATION</scope>
    <source>
        <tissue evidence="9">Leaf</tissue>
    </source>
</reference>
<feature type="domain" description="Phytocyanin" evidence="7">
    <location>
        <begin position="25"/>
        <end position="128"/>
    </location>
</feature>
<dbReference type="GO" id="GO:0005886">
    <property type="term" value="C:plasma membrane"/>
    <property type="evidence" value="ECO:0000318"/>
    <property type="project" value="GO_Central"/>
</dbReference>
<dbReference type="InterPro" id="IPR008972">
    <property type="entry name" value="Cupredoxin"/>
</dbReference>
<evidence type="ECO:0000259" key="7">
    <source>
        <dbReference type="PROSITE" id="PS51485"/>
    </source>
</evidence>
<dbReference type="PANTHER" id="PTHR33021:SF496">
    <property type="entry name" value="OS08G0482700 PROTEIN"/>
    <property type="match status" value="1"/>
</dbReference>
<dbReference type="Proteomes" id="UP000790787">
    <property type="component" value="Chromosome 18"/>
</dbReference>
<dbReference type="Pfam" id="PF02298">
    <property type="entry name" value="Cu_bind_like"/>
    <property type="match status" value="2"/>
</dbReference>
<dbReference type="FunFam" id="2.60.40.420:FF:000003">
    <property type="entry name" value="Blue copper"/>
    <property type="match status" value="1"/>
</dbReference>
<dbReference type="SMR" id="A0A1S3ZME8"/>
<dbReference type="GO" id="GO:0009055">
    <property type="term" value="F:electron transfer activity"/>
    <property type="evidence" value="ECO:0007669"/>
    <property type="project" value="InterPro"/>
</dbReference>
<feature type="compositionally biased region" description="Low complexity" evidence="5">
    <location>
        <begin position="296"/>
        <end position="319"/>
    </location>
</feature>
<dbReference type="InterPro" id="IPR028871">
    <property type="entry name" value="BlueCu_1_BS"/>
</dbReference>
<keyword evidence="1" id="KW-0479">Metal-binding</keyword>
<name>A0A1S3ZME8_TOBAC</name>
<protein>
    <submittedName>
        <fullName evidence="9">Blue copper protein</fullName>
    </submittedName>
</protein>
<dbReference type="InterPro" id="IPR039391">
    <property type="entry name" value="Phytocyanin-like"/>
</dbReference>
<evidence type="ECO:0000256" key="6">
    <source>
        <dbReference type="SAM" id="SignalP"/>
    </source>
</evidence>
<evidence type="ECO:0000256" key="4">
    <source>
        <dbReference type="ARBA" id="ARBA00023180"/>
    </source>
</evidence>
<feature type="region of interest" description="Disordered" evidence="5">
    <location>
        <begin position="128"/>
        <end position="176"/>
    </location>
</feature>
<keyword evidence="6" id="KW-0732">Signal</keyword>
<dbReference type="SUPFAM" id="SSF49503">
    <property type="entry name" value="Cupredoxins"/>
    <property type="match status" value="2"/>
</dbReference>
<dbReference type="GO" id="GO:0046872">
    <property type="term" value="F:metal ion binding"/>
    <property type="evidence" value="ECO:0007669"/>
    <property type="project" value="UniProtKB-KW"/>
</dbReference>
<evidence type="ECO:0000256" key="3">
    <source>
        <dbReference type="ARBA" id="ARBA00023157"/>
    </source>
</evidence>
<feature type="compositionally biased region" description="Low complexity" evidence="5">
    <location>
        <begin position="154"/>
        <end position="176"/>
    </location>
</feature>